<dbReference type="Gene3D" id="2.60.120.200">
    <property type="match status" value="1"/>
</dbReference>
<evidence type="ECO:0000256" key="1">
    <source>
        <dbReference type="SAM" id="MobiDB-lite"/>
    </source>
</evidence>
<gene>
    <name evidence="3" type="ORF">GSONMT00029578001</name>
</gene>
<dbReference type="Proteomes" id="UP000193380">
    <property type="component" value="Unassembled WGS sequence"/>
</dbReference>
<sequence>MFTQDKNDDFDWTRHSAATRDTKYTPNTGPSGDRSGSKQGFYMYIETSRPRKEGEVARLVSPFFNVAPKNPYGITNPPAYCFGFFFHMYGKHIGKKNMSVFFPPTHNSKSQTKDMFLVFSVFSHQYMIESEASLQ</sequence>
<feature type="region of interest" description="Disordered" evidence="1">
    <location>
        <begin position="20"/>
        <end position="39"/>
    </location>
</feature>
<evidence type="ECO:0000313" key="3">
    <source>
        <dbReference type="EMBL" id="CDQ72735.1"/>
    </source>
</evidence>
<dbReference type="InterPro" id="IPR013320">
    <property type="entry name" value="ConA-like_dom_sf"/>
</dbReference>
<feature type="domain" description="MAM" evidence="2">
    <location>
        <begin position="1"/>
        <end position="91"/>
    </location>
</feature>
<dbReference type="CDD" id="cd06263">
    <property type="entry name" value="MAM"/>
    <property type="match status" value="1"/>
</dbReference>
<organism evidence="3 4">
    <name type="scientific">Oncorhynchus mykiss</name>
    <name type="common">Rainbow trout</name>
    <name type="synonym">Salmo gairdneri</name>
    <dbReference type="NCBI Taxonomy" id="8022"/>
    <lineage>
        <taxon>Eukaryota</taxon>
        <taxon>Metazoa</taxon>
        <taxon>Chordata</taxon>
        <taxon>Craniata</taxon>
        <taxon>Vertebrata</taxon>
        <taxon>Euteleostomi</taxon>
        <taxon>Actinopterygii</taxon>
        <taxon>Neopterygii</taxon>
        <taxon>Teleostei</taxon>
        <taxon>Protacanthopterygii</taxon>
        <taxon>Salmoniformes</taxon>
        <taxon>Salmonidae</taxon>
        <taxon>Salmoninae</taxon>
        <taxon>Oncorhynchus</taxon>
    </lineage>
</organism>
<dbReference type="InterPro" id="IPR000998">
    <property type="entry name" value="MAM_dom"/>
</dbReference>
<dbReference type="SUPFAM" id="SSF49899">
    <property type="entry name" value="Concanavalin A-like lectins/glucanases"/>
    <property type="match status" value="1"/>
</dbReference>
<dbReference type="AlphaFoldDB" id="A0A060X7E6"/>
<dbReference type="Pfam" id="PF00629">
    <property type="entry name" value="MAM"/>
    <property type="match status" value="1"/>
</dbReference>
<proteinExistence type="predicted"/>
<dbReference type="PROSITE" id="PS50060">
    <property type="entry name" value="MAM_2"/>
    <property type="match status" value="1"/>
</dbReference>
<name>A0A060X7E6_ONCMY</name>
<dbReference type="PANTHER" id="PTHR23282">
    <property type="entry name" value="APICAL ENDOSOMAL GLYCOPROTEIN PRECURSOR"/>
    <property type="match status" value="1"/>
</dbReference>
<dbReference type="InterPro" id="IPR051560">
    <property type="entry name" value="MAM_domain-containing"/>
</dbReference>
<dbReference type="EMBL" id="FR904853">
    <property type="protein sequence ID" value="CDQ72735.1"/>
    <property type="molecule type" value="Genomic_DNA"/>
</dbReference>
<evidence type="ECO:0000259" key="2">
    <source>
        <dbReference type="PROSITE" id="PS50060"/>
    </source>
</evidence>
<dbReference type="PANTHER" id="PTHR23282:SF137">
    <property type="entry name" value="MAM DOMAIN-CONTAINING GLYCOSYLPHOSPHATIDYLINOSITOL ANCHOR PROTEIN 2"/>
    <property type="match status" value="1"/>
</dbReference>
<reference evidence="3" key="1">
    <citation type="journal article" date="2014" name="Nat. Commun.">
        <title>The rainbow trout genome provides novel insights into evolution after whole-genome duplication in vertebrates.</title>
        <authorList>
            <person name="Berthelot C."/>
            <person name="Brunet F."/>
            <person name="Chalopin D."/>
            <person name="Juanchich A."/>
            <person name="Bernard M."/>
            <person name="Noel B."/>
            <person name="Bento P."/>
            <person name="Da Silva C."/>
            <person name="Labadie K."/>
            <person name="Alberti A."/>
            <person name="Aury J.M."/>
            <person name="Louis A."/>
            <person name="Dehais P."/>
            <person name="Bardou P."/>
            <person name="Montfort J."/>
            <person name="Klopp C."/>
            <person name="Cabau C."/>
            <person name="Gaspin C."/>
            <person name="Thorgaard G.H."/>
            <person name="Boussaha M."/>
            <person name="Quillet E."/>
            <person name="Guyomard R."/>
            <person name="Galiana D."/>
            <person name="Bobe J."/>
            <person name="Volff J.N."/>
            <person name="Genet C."/>
            <person name="Wincker P."/>
            <person name="Jaillon O."/>
            <person name="Roest Crollius H."/>
            <person name="Guiguen Y."/>
        </authorList>
    </citation>
    <scope>NUCLEOTIDE SEQUENCE [LARGE SCALE GENOMIC DNA]</scope>
</reference>
<accession>A0A060X7E6</accession>
<dbReference type="STRING" id="8022.A0A060X7E6"/>
<dbReference type="GO" id="GO:0016020">
    <property type="term" value="C:membrane"/>
    <property type="evidence" value="ECO:0007669"/>
    <property type="project" value="InterPro"/>
</dbReference>
<dbReference type="PaxDb" id="8022-A0A060X7E6"/>
<evidence type="ECO:0000313" key="4">
    <source>
        <dbReference type="Proteomes" id="UP000193380"/>
    </source>
</evidence>
<reference evidence="3" key="2">
    <citation type="submission" date="2014-03" db="EMBL/GenBank/DDBJ databases">
        <authorList>
            <person name="Genoscope - CEA"/>
        </authorList>
    </citation>
    <scope>NUCLEOTIDE SEQUENCE</scope>
</reference>
<protein>
    <recommendedName>
        <fullName evidence="2">MAM domain-containing protein</fullName>
    </recommendedName>
</protein>